<dbReference type="SUPFAM" id="SSF57756">
    <property type="entry name" value="Retrovirus zinc finger-like domains"/>
    <property type="match status" value="1"/>
</dbReference>
<feature type="domain" description="Integrase catalytic" evidence="4">
    <location>
        <begin position="509"/>
        <end position="672"/>
    </location>
</feature>
<dbReference type="InterPro" id="IPR036875">
    <property type="entry name" value="Znf_CCHC_sf"/>
</dbReference>
<feature type="compositionally biased region" description="Polar residues" evidence="3">
    <location>
        <begin position="248"/>
        <end position="257"/>
    </location>
</feature>
<keyword evidence="6" id="KW-1185">Reference proteome</keyword>
<sequence length="1659" mass="184568">MDAISDVVSINASAQIPLKLDSTNYTSWRFQFEALLAGYELTGYIDGTLPCPPPSNITGTTSTPNPGYSLWVCQDKLLLSTIIGSLTPSLIPFIATAKASKAAWDILANTYGRPSRGRILALKNRLQNPVKGNQTITQFLHGIKGTVDELALLGSTMDLEDIVLKVLNGLDDQYRELSNAIQARETLVSFDELHEKLLNFEAQLLTRPAAVSPQPLTAFSAGRFPTSGNFVRGGHNFSRGRGKDFGGRQSNAQRFQASNSSSNPNPRPYKGRCQLCEETGHSAKRCPNFNSQPFAAHGVSPQPTARPTTAPPFAHTAAHPLASASEDWILDSGASHHITTDLANLSLHSPYEGQDDVIIGNGSGLRITHVGTLRTTSPFNFENTLCVPSMSKTLISVAQLCRNNDIEVVFHGSEFQVKDRRTGAIILGGLSKDGIYHWPRTSGYKPSALTASSKVSFLWHLRLGHPSSHVLCHLATSSKLFSISSSTDTCILCKVTKSHKLPFKDSSLSSTSPLELIFSDVWTSPILSNDGFKYYVIFVDHFTKYVWFYPLRRKSDVLMTFTQFKALVENYFTRPIISFYSDNGGEFLALRPIFASSGITHLTSPPHTPEHNGYVERRHRHIVETSLTLLHQASIPLTFWTYGFTTAVYLINRMPKTNLSMLSSFERLFSRSPNLAKLRVFGCLCFPWLCPYSNNKLDNRSRPCVFLGYSQTQSAYLCYDPSSSNVFISRHVEFDESVFPFSKFRSDKTYCPPVRSDNRSFRPDETYYPSDRSDNMPLRSDSTQQLPLPVLVVSPTPVAAPPDDVPSMTAVSHASPLHSTCITENLPPPPVAPHPMRTRSKNQIHKPNTRYALEASVSLSNVEPSNITQALKDPRWRSTMSAEFDALLRNNTWDLVPPDSSLNVVGCKWVFRVKHNPDGSLDRFKARLVAKGFHQRPGVDFFNTFSPVVKPTTVRLVLSVALSRGWSLRQLDVNNAFLQGRLEEEVYMAQPPGFVDVKYPGYVCKLNRAIYGLKQAPRAWYVELKRFLIDMGFVNSRSDTSLFVFRHSGITAYFLVYVDDLILTDDILRRQRRVLGIEDEQKKIYSEILSAATNDKDGIFFVYGYGGTGKTFVWRTLSAALRSNGEIVLNVASSGVAALLLPAGRTAHSRFGIPLTITEDSMCTITPGTELTALLDRAKLIIWDEAPMMSRFCFETLHKSLKHIAPEGRKELPFACKVIVLGGDFRQILPVVPKGSREDIVYASICSSRLWEHCKILRLTKNMRLTVGQTMSESVKREVRDFSDWILKIGDGKIGTEVDGQTLIDVPDDILLHTSGDHVAAIVESTYPSLLQNFGNQLFFEERAILAPTNSIVETVNEYVMSILPGDERVYLSSDTICKTYINGEVEHQVYSTDFLNTIKCSEIPNHIPKLKVGVPVMLIRNMDQASGLCNGTRLVVTQLGDRIIEANILSGTNVGMKVYIPRMALTPSDSRVPFKFQRRQFPLIVCFAITINKRQGQTLSNVGFYLPRPVFSHGQLYVAVSRVKSSKGLKILSCDEDGNIVNKTANVVYKKPSLAITSKSVVHLPSSPPKAVCHLVSTVRRPPPSPPPTTLRALESHFFTRLGPFRSLSTPPPPSPHLQICHRHLISTFSPPPPHPFIAAALNSYPIQKSVENYLSLY</sequence>
<dbReference type="InterPro" id="IPR054722">
    <property type="entry name" value="PolX-like_BBD"/>
</dbReference>
<accession>A0A830D0B1</accession>
<dbReference type="Gene3D" id="3.30.420.10">
    <property type="entry name" value="Ribonuclease H-like superfamily/Ribonuclease H"/>
    <property type="match status" value="1"/>
</dbReference>
<dbReference type="GO" id="GO:0004190">
    <property type="term" value="F:aspartic-type endopeptidase activity"/>
    <property type="evidence" value="ECO:0007669"/>
    <property type="project" value="UniProtKB-KW"/>
</dbReference>
<keyword evidence="2" id="KW-0067">ATP-binding</keyword>
<organism evidence="5 6">
    <name type="scientific">Phtheirospermum japonicum</name>
    <dbReference type="NCBI Taxonomy" id="374723"/>
    <lineage>
        <taxon>Eukaryota</taxon>
        <taxon>Viridiplantae</taxon>
        <taxon>Streptophyta</taxon>
        <taxon>Embryophyta</taxon>
        <taxon>Tracheophyta</taxon>
        <taxon>Spermatophyta</taxon>
        <taxon>Magnoliopsida</taxon>
        <taxon>eudicotyledons</taxon>
        <taxon>Gunneridae</taxon>
        <taxon>Pentapetalae</taxon>
        <taxon>asterids</taxon>
        <taxon>lamiids</taxon>
        <taxon>Lamiales</taxon>
        <taxon>Orobanchaceae</taxon>
        <taxon>Orobanchaceae incertae sedis</taxon>
        <taxon>Phtheirospermum</taxon>
    </lineage>
</organism>
<dbReference type="GO" id="GO:0008270">
    <property type="term" value="F:zinc ion binding"/>
    <property type="evidence" value="ECO:0007669"/>
    <property type="project" value="InterPro"/>
</dbReference>
<keyword evidence="2" id="KW-0233">DNA recombination</keyword>
<comment type="catalytic activity">
    <reaction evidence="2">
        <text>ATP + H2O = ADP + phosphate + H(+)</text>
        <dbReference type="Rhea" id="RHEA:13065"/>
        <dbReference type="ChEBI" id="CHEBI:15377"/>
        <dbReference type="ChEBI" id="CHEBI:15378"/>
        <dbReference type="ChEBI" id="CHEBI:30616"/>
        <dbReference type="ChEBI" id="CHEBI:43474"/>
        <dbReference type="ChEBI" id="CHEBI:456216"/>
        <dbReference type="EC" id="5.6.2.3"/>
    </reaction>
</comment>
<evidence type="ECO:0000256" key="2">
    <source>
        <dbReference type="RuleBase" id="RU363044"/>
    </source>
</evidence>
<dbReference type="InterPro" id="IPR001584">
    <property type="entry name" value="Integrase_cat-core"/>
</dbReference>
<evidence type="ECO:0000313" key="5">
    <source>
        <dbReference type="EMBL" id="GFQ01835.1"/>
    </source>
</evidence>
<keyword evidence="2" id="KW-0547">Nucleotide-binding</keyword>
<dbReference type="GO" id="GO:0000723">
    <property type="term" value="P:telomere maintenance"/>
    <property type="evidence" value="ECO:0007669"/>
    <property type="project" value="InterPro"/>
</dbReference>
<keyword evidence="2" id="KW-0378">Hydrolase</keyword>
<dbReference type="Pfam" id="PF07727">
    <property type="entry name" value="RVT_2"/>
    <property type="match status" value="1"/>
</dbReference>
<comment type="caution">
    <text evidence="5">The sequence shown here is derived from an EMBL/GenBank/DDBJ whole genome shotgun (WGS) entry which is preliminary data.</text>
</comment>
<dbReference type="SUPFAM" id="SSF56672">
    <property type="entry name" value="DNA/RNA polymerases"/>
    <property type="match status" value="1"/>
</dbReference>
<dbReference type="Pfam" id="PF14223">
    <property type="entry name" value="Retrotran_gag_2"/>
    <property type="match status" value="1"/>
</dbReference>
<dbReference type="SUPFAM" id="SSF52540">
    <property type="entry name" value="P-loop containing nucleoside triphosphate hydrolases"/>
    <property type="match status" value="2"/>
</dbReference>
<dbReference type="InterPro" id="IPR036397">
    <property type="entry name" value="RNaseH_sf"/>
</dbReference>
<keyword evidence="1" id="KW-0064">Aspartyl protease</keyword>
<dbReference type="GO" id="GO:0006281">
    <property type="term" value="P:DNA repair"/>
    <property type="evidence" value="ECO:0007669"/>
    <property type="project" value="UniProtKB-KW"/>
</dbReference>
<dbReference type="InterPro" id="IPR013103">
    <property type="entry name" value="RVT_2"/>
</dbReference>
<protein>
    <recommendedName>
        <fullName evidence="2">ATP-dependent DNA helicase</fullName>
        <ecNumber evidence="2">5.6.2.3</ecNumber>
    </recommendedName>
</protein>
<dbReference type="Pfam" id="PF22936">
    <property type="entry name" value="Pol_BBD"/>
    <property type="match status" value="1"/>
</dbReference>
<dbReference type="GO" id="GO:0003676">
    <property type="term" value="F:nucleic acid binding"/>
    <property type="evidence" value="ECO:0007669"/>
    <property type="project" value="InterPro"/>
</dbReference>
<dbReference type="InterPro" id="IPR043502">
    <property type="entry name" value="DNA/RNA_pol_sf"/>
</dbReference>
<dbReference type="CDD" id="cd18809">
    <property type="entry name" value="SF1_C_RecD"/>
    <property type="match status" value="1"/>
</dbReference>
<dbReference type="Pfam" id="PF00665">
    <property type="entry name" value="rve"/>
    <property type="match status" value="1"/>
</dbReference>
<dbReference type="PANTHER" id="PTHR10492:SF101">
    <property type="entry name" value="ATP-DEPENDENT DNA HELICASE"/>
    <property type="match status" value="1"/>
</dbReference>
<dbReference type="GO" id="GO:0005524">
    <property type="term" value="F:ATP binding"/>
    <property type="evidence" value="ECO:0007669"/>
    <property type="project" value="UniProtKB-KW"/>
</dbReference>
<dbReference type="InterPro" id="IPR057670">
    <property type="entry name" value="SH3_retrovirus"/>
</dbReference>
<reference evidence="5" key="1">
    <citation type="submission" date="2020-07" db="EMBL/GenBank/DDBJ databases">
        <title>Ethylene signaling mediates host invasion by parasitic plants.</title>
        <authorList>
            <person name="Yoshida S."/>
        </authorList>
    </citation>
    <scope>NUCLEOTIDE SEQUENCE</scope>
    <source>
        <strain evidence="5">Okayama</strain>
    </source>
</reference>
<dbReference type="PANTHER" id="PTHR10492">
    <property type="match status" value="1"/>
</dbReference>
<dbReference type="SUPFAM" id="SSF53098">
    <property type="entry name" value="Ribonuclease H-like"/>
    <property type="match status" value="1"/>
</dbReference>
<dbReference type="InterPro" id="IPR012337">
    <property type="entry name" value="RNaseH-like_sf"/>
</dbReference>
<dbReference type="InterPro" id="IPR049163">
    <property type="entry name" value="Pif1-like_2B_dom"/>
</dbReference>
<dbReference type="Pfam" id="PF21530">
    <property type="entry name" value="Pif1_2B_dom"/>
    <property type="match status" value="1"/>
</dbReference>
<keyword evidence="1" id="KW-0645">Protease</keyword>
<dbReference type="GO" id="GO:0015074">
    <property type="term" value="P:DNA integration"/>
    <property type="evidence" value="ECO:0007669"/>
    <property type="project" value="InterPro"/>
</dbReference>
<keyword evidence="2" id="KW-0227">DNA damage</keyword>
<dbReference type="InterPro" id="IPR027417">
    <property type="entry name" value="P-loop_NTPase"/>
</dbReference>
<dbReference type="EC" id="5.6.2.3" evidence="2"/>
<gene>
    <name evidence="5" type="ORF">PHJA_002327500</name>
</gene>
<evidence type="ECO:0000256" key="1">
    <source>
        <dbReference type="ARBA" id="ARBA00022750"/>
    </source>
</evidence>
<dbReference type="InterPro" id="IPR010285">
    <property type="entry name" value="DNA_helicase_pif1-like_DEAD"/>
</dbReference>
<comment type="cofactor">
    <cofactor evidence="2">
        <name>Mg(2+)</name>
        <dbReference type="ChEBI" id="CHEBI:18420"/>
    </cofactor>
</comment>
<keyword evidence="2" id="KW-0234">DNA repair</keyword>
<comment type="similarity">
    <text evidence="2">Belongs to the helicase family.</text>
</comment>
<feature type="compositionally biased region" description="Basic and acidic residues" evidence="3">
    <location>
        <begin position="756"/>
        <end position="765"/>
    </location>
</feature>
<dbReference type="Pfam" id="PF25597">
    <property type="entry name" value="SH3_retrovirus"/>
    <property type="match status" value="1"/>
</dbReference>
<dbReference type="Pfam" id="PF05970">
    <property type="entry name" value="PIF1"/>
    <property type="match status" value="1"/>
</dbReference>
<feature type="region of interest" description="Disordered" evidence="3">
    <location>
        <begin position="230"/>
        <end position="269"/>
    </location>
</feature>
<feature type="region of interest" description="Disordered" evidence="3">
    <location>
        <begin position="755"/>
        <end position="782"/>
    </location>
</feature>
<dbReference type="PROSITE" id="PS50994">
    <property type="entry name" value="INTEGRASE"/>
    <property type="match status" value="1"/>
</dbReference>
<dbReference type="Proteomes" id="UP000653305">
    <property type="component" value="Unassembled WGS sequence"/>
</dbReference>
<name>A0A830D0B1_9LAMI</name>
<dbReference type="Gene3D" id="3.40.50.300">
    <property type="entry name" value="P-loop containing nucleotide triphosphate hydrolases"/>
    <property type="match status" value="1"/>
</dbReference>
<evidence type="ECO:0000259" key="4">
    <source>
        <dbReference type="PROSITE" id="PS50994"/>
    </source>
</evidence>
<keyword evidence="2" id="KW-0347">Helicase</keyword>
<dbReference type="GO" id="GO:0006310">
    <property type="term" value="P:DNA recombination"/>
    <property type="evidence" value="ECO:0007669"/>
    <property type="project" value="UniProtKB-KW"/>
</dbReference>
<dbReference type="EMBL" id="BMAC01000713">
    <property type="protein sequence ID" value="GFQ01835.1"/>
    <property type="molecule type" value="Genomic_DNA"/>
</dbReference>
<dbReference type="GO" id="GO:0043139">
    <property type="term" value="F:5'-3' DNA helicase activity"/>
    <property type="evidence" value="ECO:0007669"/>
    <property type="project" value="UniProtKB-EC"/>
</dbReference>
<dbReference type="OrthoDB" id="1737296at2759"/>
<proteinExistence type="inferred from homology"/>
<evidence type="ECO:0000256" key="3">
    <source>
        <dbReference type="SAM" id="MobiDB-lite"/>
    </source>
</evidence>
<evidence type="ECO:0000313" key="6">
    <source>
        <dbReference type="Proteomes" id="UP000653305"/>
    </source>
</evidence>